<dbReference type="RefSeq" id="XP_047008241.1">
    <property type="nucleotide sequence ID" value="XM_047152285.2"/>
</dbReference>
<dbReference type="OrthoDB" id="8963609at2759"/>
<reference evidence="3" key="1">
    <citation type="journal article" date="2016" name="Nat. Commun.">
        <title>The channel catfish genome sequence provides insights into the evolution of scale formation in teleosts.</title>
        <authorList>
            <person name="Liu Z."/>
            <person name="Liu S."/>
            <person name="Yao J."/>
            <person name="Bao L."/>
            <person name="Zhang J."/>
            <person name="Li Y."/>
            <person name="Jiang C."/>
            <person name="Sun L."/>
            <person name="Wang R."/>
            <person name="Zhang Y."/>
            <person name="Zhou T."/>
            <person name="Zeng Q."/>
            <person name="Fu Q."/>
            <person name="Gao S."/>
            <person name="Li N."/>
            <person name="Koren S."/>
            <person name="Jiang Y."/>
            <person name="Zimin A."/>
            <person name="Xu P."/>
            <person name="Phillippy A.M."/>
            <person name="Geng X."/>
            <person name="Song L."/>
            <person name="Sun F."/>
            <person name="Li C."/>
            <person name="Wang X."/>
            <person name="Chen A."/>
            <person name="Jin Y."/>
            <person name="Yuan Z."/>
            <person name="Yang Y."/>
            <person name="Tan S."/>
            <person name="Peatman E."/>
            <person name="Lu J."/>
            <person name="Qin Z."/>
            <person name="Dunham R."/>
            <person name="Li Z."/>
            <person name="Sonstegard T."/>
            <person name="Feng J."/>
            <person name="Danzmann R.G."/>
            <person name="Schroeder S."/>
            <person name="Scheffler B."/>
            <person name="Duke M.V."/>
            <person name="Ballard L."/>
            <person name="Kucuktas H."/>
            <person name="Kaltenboeck L."/>
            <person name="Liu H."/>
            <person name="Armbruster J."/>
            <person name="Xie Y."/>
            <person name="Kirby M.L."/>
            <person name="Tian Y."/>
            <person name="Flanagan M.E."/>
            <person name="Mu W."/>
            <person name="Waldbieser G.C."/>
        </authorList>
    </citation>
    <scope>NUCLEOTIDE SEQUENCE [LARGE SCALE GENOMIC DNA]</scope>
    <source>
        <strain evidence="3">SDA103</strain>
    </source>
</reference>
<dbReference type="Proteomes" id="UP000221080">
    <property type="component" value="Chromosome 29"/>
</dbReference>
<reference evidence="4" key="2">
    <citation type="submission" date="2025-08" db="UniProtKB">
        <authorList>
            <consortium name="RefSeq"/>
        </authorList>
    </citation>
    <scope>IDENTIFICATION</scope>
    <source>
        <tissue evidence="4">Blood</tissue>
    </source>
</reference>
<evidence type="ECO:0000256" key="1">
    <source>
        <dbReference type="SAM" id="MobiDB-lite"/>
    </source>
</evidence>
<keyword evidence="3" id="KW-1185">Reference proteome</keyword>
<keyword evidence="2" id="KW-0732">Signal</keyword>
<dbReference type="CTD" id="100270763"/>
<evidence type="ECO:0000313" key="3">
    <source>
        <dbReference type="Proteomes" id="UP000221080"/>
    </source>
</evidence>
<protein>
    <submittedName>
        <fullName evidence="4">Secretory calcium-binding phosphoprotein 9</fullName>
    </submittedName>
</protein>
<feature type="compositionally biased region" description="Polar residues" evidence="1">
    <location>
        <begin position="160"/>
        <end position="179"/>
    </location>
</feature>
<dbReference type="AlphaFoldDB" id="A0A979ENN3"/>
<sequence length="179" mass="18477">MKLFLCVAFLASAACVTSAKKLLVVGGLNGGVVGLNPGLLGLNGGLLNPGLVVGGVNPALIGGGGAFIGQPPIGQMFPAIPPYMLQPQFGMPNAPAQLPQQFPFQPYGGMPFMPPVNRQVVPQQQAAGQMNPGGNGQQPQGDMPSGPAPRFRRALRWRTQDNSVAQASASPTTPEQPDE</sequence>
<dbReference type="KEGG" id="ipu:124626563"/>
<name>A0A979ENN3_ICTPU</name>
<gene>
    <name evidence="4" type="primary">scpp9</name>
</gene>
<feature type="chain" id="PRO_5037839200" evidence="2">
    <location>
        <begin position="20"/>
        <end position="179"/>
    </location>
</feature>
<dbReference type="PROSITE" id="PS51257">
    <property type="entry name" value="PROKAR_LIPOPROTEIN"/>
    <property type="match status" value="1"/>
</dbReference>
<dbReference type="GeneID" id="124626563"/>
<accession>A0A979ENN3</accession>
<evidence type="ECO:0000256" key="2">
    <source>
        <dbReference type="SAM" id="SignalP"/>
    </source>
</evidence>
<evidence type="ECO:0000313" key="4">
    <source>
        <dbReference type="RefSeq" id="XP_047008241.1"/>
    </source>
</evidence>
<feature type="signal peptide" evidence="2">
    <location>
        <begin position="1"/>
        <end position="19"/>
    </location>
</feature>
<feature type="region of interest" description="Disordered" evidence="1">
    <location>
        <begin position="124"/>
        <end position="179"/>
    </location>
</feature>
<proteinExistence type="predicted"/>
<organism evidence="3 4">
    <name type="scientific">Ictalurus punctatus</name>
    <name type="common">Channel catfish</name>
    <name type="synonym">Silurus punctatus</name>
    <dbReference type="NCBI Taxonomy" id="7998"/>
    <lineage>
        <taxon>Eukaryota</taxon>
        <taxon>Metazoa</taxon>
        <taxon>Chordata</taxon>
        <taxon>Craniata</taxon>
        <taxon>Vertebrata</taxon>
        <taxon>Euteleostomi</taxon>
        <taxon>Actinopterygii</taxon>
        <taxon>Neopterygii</taxon>
        <taxon>Teleostei</taxon>
        <taxon>Ostariophysi</taxon>
        <taxon>Siluriformes</taxon>
        <taxon>Ictaluridae</taxon>
        <taxon>Ictalurus</taxon>
    </lineage>
</organism>